<dbReference type="Pfam" id="PF14217">
    <property type="entry name" value="DUF4327"/>
    <property type="match status" value="1"/>
</dbReference>
<sequence length="73" mass="8741">MAVLERYCISDFQDEVRALVARGSIDRQQRIYELKKFFGDRQWPEVEHLLNEHDYLLRGRIIDLVGAECWTND</sequence>
<gene>
    <name evidence="1" type="ORF">C7B77_05535</name>
</gene>
<dbReference type="InterPro" id="IPR025477">
    <property type="entry name" value="DUF4327"/>
</dbReference>
<keyword evidence="2" id="KW-1185">Reference proteome</keyword>
<proteinExistence type="predicted"/>
<evidence type="ECO:0000313" key="2">
    <source>
        <dbReference type="Proteomes" id="UP000238937"/>
    </source>
</evidence>
<comment type="caution">
    <text evidence="1">The sequence shown here is derived from an EMBL/GenBank/DDBJ whole genome shotgun (WGS) entry which is preliminary data.</text>
</comment>
<reference evidence="1 2" key="1">
    <citation type="submission" date="2018-03" db="EMBL/GenBank/DDBJ databases">
        <title>The ancient ancestry and fast evolution of plastids.</title>
        <authorList>
            <person name="Moore K.R."/>
            <person name="Magnabosco C."/>
            <person name="Momper L."/>
            <person name="Gold D.A."/>
            <person name="Bosak T."/>
            <person name="Fournier G.P."/>
        </authorList>
    </citation>
    <scope>NUCLEOTIDE SEQUENCE [LARGE SCALE GENOMIC DNA]</scope>
    <source>
        <strain evidence="1 2">CCALA 037</strain>
    </source>
</reference>
<dbReference type="OrthoDB" id="582639at2"/>
<evidence type="ECO:0000313" key="1">
    <source>
        <dbReference type="EMBL" id="PSB58224.1"/>
    </source>
</evidence>
<evidence type="ECO:0008006" key="3">
    <source>
        <dbReference type="Google" id="ProtNLM"/>
    </source>
</evidence>
<dbReference type="Proteomes" id="UP000238937">
    <property type="component" value="Unassembled WGS sequence"/>
</dbReference>
<organism evidence="1 2">
    <name type="scientific">Chamaesiphon polymorphus CCALA 037</name>
    <dbReference type="NCBI Taxonomy" id="2107692"/>
    <lineage>
        <taxon>Bacteria</taxon>
        <taxon>Bacillati</taxon>
        <taxon>Cyanobacteriota</taxon>
        <taxon>Cyanophyceae</taxon>
        <taxon>Gomontiellales</taxon>
        <taxon>Chamaesiphonaceae</taxon>
        <taxon>Chamaesiphon</taxon>
    </lineage>
</organism>
<dbReference type="AlphaFoldDB" id="A0A2T1GKA3"/>
<name>A0A2T1GKA3_9CYAN</name>
<dbReference type="RefSeq" id="WP_106301194.1">
    <property type="nucleotide sequence ID" value="NZ_PVWO01000043.1"/>
</dbReference>
<dbReference type="EMBL" id="PVWO01000043">
    <property type="protein sequence ID" value="PSB58224.1"/>
    <property type="molecule type" value="Genomic_DNA"/>
</dbReference>
<accession>A0A2T1GKA3</accession>
<protein>
    <recommendedName>
        <fullName evidence="3">DUF4327 domain-containing protein</fullName>
    </recommendedName>
</protein>